<dbReference type="AlphaFoldDB" id="A0A3B7MQU4"/>
<dbReference type="OrthoDB" id="9794241at2"/>
<dbReference type="KEGG" id="pseg:D3H65_24290"/>
<keyword evidence="2" id="KW-1185">Reference proteome</keyword>
<accession>A0A3B7MQU4</accession>
<dbReference type="PANTHER" id="PTHR36452">
    <property type="entry name" value="CHROMOSOME 12, WHOLE GENOME SHOTGUN SEQUENCE"/>
    <property type="match status" value="1"/>
</dbReference>
<dbReference type="InterPro" id="IPR012808">
    <property type="entry name" value="CHP02453"/>
</dbReference>
<gene>
    <name evidence="1" type="ORF">D3H65_24290</name>
</gene>
<protein>
    <submittedName>
        <fullName evidence="1">DUF2461 domain-containing protein</fullName>
    </submittedName>
</protein>
<organism evidence="1 2">
    <name type="scientific">Paraflavitalea soli</name>
    <dbReference type="NCBI Taxonomy" id="2315862"/>
    <lineage>
        <taxon>Bacteria</taxon>
        <taxon>Pseudomonadati</taxon>
        <taxon>Bacteroidota</taxon>
        <taxon>Chitinophagia</taxon>
        <taxon>Chitinophagales</taxon>
        <taxon>Chitinophagaceae</taxon>
        <taxon>Paraflavitalea</taxon>
    </lineage>
</organism>
<dbReference type="EMBL" id="CP032157">
    <property type="protein sequence ID" value="AXY76914.1"/>
    <property type="molecule type" value="Genomic_DNA"/>
</dbReference>
<evidence type="ECO:0000313" key="2">
    <source>
        <dbReference type="Proteomes" id="UP000263900"/>
    </source>
</evidence>
<dbReference type="InterPro" id="IPR015996">
    <property type="entry name" value="UCP028451"/>
</dbReference>
<dbReference type="PIRSF" id="PIRSF028451">
    <property type="entry name" value="UCP028451"/>
    <property type="match status" value="1"/>
</dbReference>
<reference evidence="1 2" key="1">
    <citation type="submission" date="2018-09" db="EMBL/GenBank/DDBJ databases">
        <title>Genome sequencing of strain 6GH32-13.</title>
        <authorList>
            <person name="Weon H.-Y."/>
            <person name="Heo J."/>
            <person name="Kwon S.-W."/>
        </authorList>
    </citation>
    <scope>NUCLEOTIDE SEQUENCE [LARGE SCALE GENOMIC DNA]</scope>
    <source>
        <strain evidence="1 2">5GH32-13</strain>
    </source>
</reference>
<dbReference type="Pfam" id="PF09365">
    <property type="entry name" value="DUF2461"/>
    <property type="match status" value="1"/>
</dbReference>
<dbReference type="PANTHER" id="PTHR36452:SF1">
    <property type="entry name" value="DUF2461 DOMAIN-CONTAINING PROTEIN"/>
    <property type="match status" value="1"/>
</dbReference>
<dbReference type="NCBIfam" id="TIGR02453">
    <property type="entry name" value="TIGR02453 family protein"/>
    <property type="match status" value="1"/>
</dbReference>
<evidence type="ECO:0000313" key="1">
    <source>
        <dbReference type="EMBL" id="AXY76914.1"/>
    </source>
</evidence>
<name>A0A3B7MQU4_9BACT</name>
<dbReference type="Proteomes" id="UP000263900">
    <property type="component" value="Chromosome"/>
</dbReference>
<proteinExistence type="predicted"/>
<dbReference type="RefSeq" id="WP_119052791.1">
    <property type="nucleotide sequence ID" value="NZ_CP032157.1"/>
</dbReference>
<sequence>MLLPATIKFLKDLKKNNDKSWFDAHRPQYEAAKKNFEQFIQTVIDKHGKQDPTIKELTAKSCMFRINRDVRFSKDKSPYKTNFGASINRGGKKSIYAGYYFHCEPGEAFVGGGIWMPMPPEVKKIRQEIDYCFDEFKKILANKKFRDIYGTLDQGEEYSLARVPQGFEKDNPAAEYLKLKSWLAMEQLKDSDLTSDALVKKTVAAFEALQPLVTFLNRALDE</sequence>